<evidence type="ECO:0000313" key="11">
    <source>
        <dbReference type="Proteomes" id="UP000053201"/>
    </source>
</evidence>
<keyword evidence="4 7" id="KW-0863">Zinc-finger</keyword>
<evidence type="ECO:0000256" key="1">
    <source>
        <dbReference type="ARBA" id="ARBA00004123"/>
    </source>
</evidence>
<dbReference type="PANTHER" id="PTHR16515:SF49">
    <property type="entry name" value="GASTRULA ZINC FINGER PROTEIN XLCGF49.1-LIKE-RELATED"/>
    <property type="match status" value="1"/>
</dbReference>
<name>A0A0L0H9P5_SPIPD</name>
<proteinExistence type="predicted"/>
<keyword evidence="11" id="KW-1185">Reference proteome</keyword>
<organism evidence="10 11">
    <name type="scientific">Spizellomyces punctatus (strain DAOM BR117)</name>
    <dbReference type="NCBI Taxonomy" id="645134"/>
    <lineage>
        <taxon>Eukaryota</taxon>
        <taxon>Fungi</taxon>
        <taxon>Fungi incertae sedis</taxon>
        <taxon>Chytridiomycota</taxon>
        <taxon>Chytridiomycota incertae sedis</taxon>
        <taxon>Chytridiomycetes</taxon>
        <taxon>Spizellomycetales</taxon>
        <taxon>Spizellomycetaceae</taxon>
        <taxon>Spizellomyces</taxon>
    </lineage>
</organism>
<dbReference type="GeneID" id="27690335"/>
<feature type="compositionally biased region" description="Low complexity" evidence="8">
    <location>
        <begin position="123"/>
        <end position="150"/>
    </location>
</feature>
<keyword evidence="6" id="KW-0539">Nucleus</keyword>
<dbReference type="Gene3D" id="3.30.160.60">
    <property type="entry name" value="Classic Zinc Finger"/>
    <property type="match status" value="1"/>
</dbReference>
<dbReference type="Pfam" id="PF00096">
    <property type="entry name" value="zf-C2H2"/>
    <property type="match status" value="1"/>
</dbReference>
<dbReference type="PROSITE" id="PS50157">
    <property type="entry name" value="ZINC_FINGER_C2H2_2"/>
    <property type="match status" value="2"/>
</dbReference>
<sequence length="247" mass="27571">MRYDLSYPFPSIPPPNPSHMCLPSWMQSSHDAGWGGEDGYNVMPPSMNMFDTCLMTTTAATTTYPVWQMTDMAAAAAVPTTTMPWTSEMDAFQTPLPLDIPYWDPTLINDASYPPELQDLSSQQYPEQQQQQDFSWSSASSSSSSSSPLSPFEAPHHNLPPLLPSLPLWNVASSPPPLPPPPPSPAAQKVRTFHCQTCPKSFARKQDLKRHIVTHMPGYKPFRCYNCGTGFTRSDAVHRHLKARRCM</sequence>
<dbReference type="EMBL" id="KQ257463">
    <property type="protein sequence ID" value="KNC97619.1"/>
    <property type="molecule type" value="Genomic_DNA"/>
</dbReference>
<gene>
    <name evidence="10" type="ORF">SPPG_07087</name>
</gene>
<dbReference type="SMART" id="SM00355">
    <property type="entry name" value="ZnF_C2H2"/>
    <property type="match status" value="2"/>
</dbReference>
<reference evidence="10 11" key="1">
    <citation type="submission" date="2009-08" db="EMBL/GenBank/DDBJ databases">
        <title>The Genome Sequence of Spizellomyces punctatus strain DAOM BR117.</title>
        <authorList>
            <consortium name="The Broad Institute Genome Sequencing Platform"/>
            <person name="Russ C."/>
            <person name="Cuomo C."/>
            <person name="Shea T."/>
            <person name="Young S.K."/>
            <person name="Zeng Q."/>
            <person name="Koehrsen M."/>
            <person name="Haas B."/>
            <person name="Borodovsky M."/>
            <person name="Guigo R."/>
            <person name="Alvarado L."/>
            <person name="Berlin A."/>
            <person name="Bochicchio J."/>
            <person name="Borenstein D."/>
            <person name="Chapman S."/>
            <person name="Chen Z."/>
            <person name="Engels R."/>
            <person name="Freedman E."/>
            <person name="Gellesch M."/>
            <person name="Goldberg J."/>
            <person name="Griggs A."/>
            <person name="Gujja S."/>
            <person name="Heiman D."/>
            <person name="Hepburn T."/>
            <person name="Howarth C."/>
            <person name="Jen D."/>
            <person name="Larson L."/>
            <person name="Lewis B."/>
            <person name="Mehta T."/>
            <person name="Park D."/>
            <person name="Pearson M."/>
            <person name="Roberts A."/>
            <person name="Saif S."/>
            <person name="Shenoy N."/>
            <person name="Sisk P."/>
            <person name="Stolte C."/>
            <person name="Sykes S."/>
            <person name="Thomson T."/>
            <person name="Walk T."/>
            <person name="White J."/>
            <person name="Yandava C."/>
            <person name="Burger G."/>
            <person name="Gray M.W."/>
            <person name="Holland P.W.H."/>
            <person name="King N."/>
            <person name="Lang F.B.F."/>
            <person name="Roger A.J."/>
            <person name="Ruiz-Trillo I."/>
            <person name="Lander E."/>
            <person name="Nusbaum C."/>
        </authorList>
    </citation>
    <scope>NUCLEOTIDE SEQUENCE [LARGE SCALE GENOMIC DNA]</scope>
    <source>
        <strain evidence="10 11">DAOM BR117</strain>
    </source>
</reference>
<feature type="domain" description="C2H2-type" evidence="9">
    <location>
        <begin position="193"/>
        <end position="221"/>
    </location>
</feature>
<keyword evidence="2" id="KW-0479">Metal-binding</keyword>
<dbReference type="VEuPathDB" id="FungiDB:SPPG_07087"/>
<dbReference type="GO" id="GO:0005634">
    <property type="term" value="C:nucleus"/>
    <property type="evidence" value="ECO:0007669"/>
    <property type="project" value="UniProtKB-SubCell"/>
</dbReference>
<dbReference type="eggNOG" id="KOG1721">
    <property type="taxonomic scope" value="Eukaryota"/>
</dbReference>
<dbReference type="STRING" id="645134.A0A0L0H9P5"/>
<dbReference type="SUPFAM" id="SSF57667">
    <property type="entry name" value="beta-beta-alpha zinc fingers"/>
    <property type="match status" value="1"/>
</dbReference>
<dbReference type="PROSITE" id="PS00028">
    <property type="entry name" value="ZINC_FINGER_C2H2_1"/>
    <property type="match status" value="1"/>
</dbReference>
<evidence type="ECO:0000256" key="7">
    <source>
        <dbReference type="PROSITE-ProRule" id="PRU00042"/>
    </source>
</evidence>
<dbReference type="InterPro" id="IPR013087">
    <property type="entry name" value="Znf_C2H2_type"/>
</dbReference>
<keyword evidence="5" id="KW-0862">Zinc</keyword>
<dbReference type="RefSeq" id="XP_016605659.1">
    <property type="nucleotide sequence ID" value="XM_016755268.1"/>
</dbReference>
<accession>A0A0L0H9P5</accession>
<dbReference type="PANTHER" id="PTHR16515">
    <property type="entry name" value="PR DOMAIN ZINC FINGER PROTEIN"/>
    <property type="match status" value="1"/>
</dbReference>
<dbReference type="InParanoid" id="A0A0L0H9P5"/>
<dbReference type="Proteomes" id="UP000053201">
    <property type="component" value="Unassembled WGS sequence"/>
</dbReference>
<feature type="domain" description="C2H2-type" evidence="9">
    <location>
        <begin position="222"/>
        <end position="247"/>
    </location>
</feature>
<protein>
    <recommendedName>
        <fullName evidence="9">C2H2-type domain-containing protein</fullName>
    </recommendedName>
</protein>
<evidence type="ECO:0000256" key="3">
    <source>
        <dbReference type="ARBA" id="ARBA00022737"/>
    </source>
</evidence>
<feature type="region of interest" description="Disordered" evidence="8">
    <location>
        <begin position="113"/>
        <end position="156"/>
    </location>
</feature>
<dbReference type="OMA" id="PMASAPW"/>
<evidence type="ECO:0000256" key="6">
    <source>
        <dbReference type="ARBA" id="ARBA00023242"/>
    </source>
</evidence>
<evidence type="ECO:0000256" key="2">
    <source>
        <dbReference type="ARBA" id="ARBA00022723"/>
    </source>
</evidence>
<dbReference type="InterPro" id="IPR036236">
    <property type="entry name" value="Znf_C2H2_sf"/>
</dbReference>
<evidence type="ECO:0000256" key="5">
    <source>
        <dbReference type="ARBA" id="ARBA00022833"/>
    </source>
</evidence>
<comment type="subcellular location">
    <subcellularLocation>
        <location evidence="1">Nucleus</location>
    </subcellularLocation>
</comment>
<evidence type="ECO:0000256" key="8">
    <source>
        <dbReference type="SAM" id="MobiDB-lite"/>
    </source>
</evidence>
<evidence type="ECO:0000256" key="4">
    <source>
        <dbReference type="ARBA" id="ARBA00022771"/>
    </source>
</evidence>
<evidence type="ECO:0000313" key="10">
    <source>
        <dbReference type="EMBL" id="KNC97619.1"/>
    </source>
</evidence>
<dbReference type="OrthoDB" id="2157201at2759"/>
<dbReference type="GO" id="GO:0008270">
    <property type="term" value="F:zinc ion binding"/>
    <property type="evidence" value="ECO:0007669"/>
    <property type="project" value="UniProtKB-KW"/>
</dbReference>
<dbReference type="GO" id="GO:0010468">
    <property type="term" value="P:regulation of gene expression"/>
    <property type="evidence" value="ECO:0007669"/>
    <property type="project" value="TreeGrafter"/>
</dbReference>
<evidence type="ECO:0000259" key="9">
    <source>
        <dbReference type="PROSITE" id="PS50157"/>
    </source>
</evidence>
<keyword evidence="3" id="KW-0677">Repeat</keyword>
<dbReference type="InterPro" id="IPR050331">
    <property type="entry name" value="Zinc_finger"/>
</dbReference>
<dbReference type="AlphaFoldDB" id="A0A0L0H9P5"/>
<dbReference type="FunFam" id="3.30.160.60:FF:000110">
    <property type="entry name" value="Zinc finger protein-like"/>
    <property type="match status" value="1"/>
</dbReference>